<organism evidence="1 2">
    <name type="scientific">Candidatus Kaiserbacteria bacterium RIFCSPHIGHO2_12_FULL_53_13</name>
    <dbReference type="NCBI Taxonomy" id="1798502"/>
    <lineage>
        <taxon>Bacteria</taxon>
        <taxon>Candidatus Kaiseribacteriota</taxon>
    </lineage>
</organism>
<proteinExistence type="predicted"/>
<reference evidence="1 2" key="1">
    <citation type="journal article" date="2016" name="Nat. Commun.">
        <title>Thousands of microbial genomes shed light on interconnected biogeochemical processes in an aquifer system.</title>
        <authorList>
            <person name="Anantharaman K."/>
            <person name="Brown C.T."/>
            <person name="Hug L.A."/>
            <person name="Sharon I."/>
            <person name="Castelle C.J."/>
            <person name="Probst A.J."/>
            <person name="Thomas B.C."/>
            <person name="Singh A."/>
            <person name="Wilkins M.J."/>
            <person name="Karaoz U."/>
            <person name="Brodie E.L."/>
            <person name="Williams K.H."/>
            <person name="Hubbard S.S."/>
            <person name="Banfield J.F."/>
        </authorList>
    </citation>
    <scope>NUCLEOTIDE SEQUENCE [LARGE SCALE GENOMIC DNA]</scope>
</reference>
<comment type="caution">
    <text evidence="1">The sequence shown here is derived from an EMBL/GenBank/DDBJ whole genome shotgun (WGS) entry which is preliminary data.</text>
</comment>
<evidence type="ECO:0000313" key="1">
    <source>
        <dbReference type="EMBL" id="OGG70969.1"/>
    </source>
</evidence>
<evidence type="ECO:0000313" key="2">
    <source>
        <dbReference type="Proteomes" id="UP000176689"/>
    </source>
</evidence>
<name>A0A1F6EBB5_9BACT</name>
<accession>A0A1F6EBB5</accession>
<sequence>MANINERLRPMERFKGKEMRQALPPKQLDPARVEQIFTQRKEMLRSIEMDIGAAFYDAIGAKVDYENRFLLGIIESDAKMTETRKRLNRVIKAEYFVQKPLDVNIL</sequence>
<dbReference type="AlphaFoldDB" id="A0A1F6EBB5"/>
<dbReference type="EMBL" id="MFLP01000019">
    <property type="protein sequence ID" value="OGG70969.1"/>
    <property type="molecule type" value="Genomic_DNA"/>
</dbReference>
<dbReference type="Proteomes" id="UP000176689">
    <property type="component" value="Unassembled WGS sequence"/>
</dbReference>
<protein>
    <submittedName>
        <fullName evidence="1">Uncharacterized protein</fullName>
    </submittedName>
</protein>
<gene>
    <name evidence="1" type="ORF">A3F27_00850</name>
</gene>